<keyword evidence="1" id="KW-0812">Transmembrane</keyword>
<comment type="caution">
    <text evidence="3">The sequence shown here is derived from an EMBL/GenBank/DDBJ whole genome shotgun (WGS) entry which is preliminary data.</text>
</comment>
<keyword evidence="1" id="KW-0472">Membrane</keyword>
<feature type="transmembrane region" description="Helical" evidence="1">
    <location>
        <begin position="32"/>
        <end position="53"/>
    </location>
</feature>
<feature type="transmembrane region" description="Helical" evidence="1">
    <location>
        <begin position="73"/>
        <end position="97"/>
    </location>
</feature>
<feature type="transmembrane region" description="Helical" evidence="1">
    <location>
        <begin position="103"/>
        <end position="123"/>
    </location>
</feature>
<sequence length="171" mass="18744">MLLACGSAQVFHTIVEHGNALSFRDHLNQGLIAAQLIASVICDVLISGSMVYLLRLSKHHNSFKRTRSLIDRLITYSLGFGLITSVVSIINSALWLGLPVSNFSWAALHYITGKLYINSYLASLNARTQLTRRNETENLSSFMNEGRYALSDLGSGQTQPPAAGAIFDDKV</sequence>
<dbReference type="PANTHER" id="PTHR40465:SF1">
    <property type="entry name" value="DUF6534 DOMAIN-CONTAINING PROTEIN"/>
    <property type="match status" value="1"/>
</dbReference>
<name>A0ABR3J9Y5_9AGAR</name>
<dbReference type="Pfam" id="PF20152">
    <property type="entry name" value="DUF6534"/>
    <property type="match status" value="1"/>
</dbReference>
<organism evidence="3 4">
    <name type="scientific">Hohenbuehelia grisea</name>
    <dbReference type="NCBI Taxonomy" id="104357"/>
    <lineage>
        <taxon>Eukaryota</taxon>
        <taxon>Fungi</taxon>
        <taxon>Dikarya</taxon>
        <taxon>Basidiomycota</taxon>
        <taxon>Agaricomycotina</taxon>
        <taxon>Agaricomycetes</taxon>
        <taxon>Agaricomycetidae</taxon>
        <taxon>Agaricales</taxon>
        <taxon>Pleurotineae</taxon>
        <taxon>Pleurotaceae</taxon>
        <taxon>Hohenbuehelia</taxon>
    </lineage>
</organism>
<keyword evidence="4" id="KW-1185">Reference proteome</keyword>
<evidence type="ECO:0000259" key="2">
    <source>
        <dbReference type="Pfam" id="PF20152"/>
    </source>
</evidence>
<feature type="domain" description="DUF6534" evidence="2">
    <location>
        <begin position="39"/>
        <end position="128"/>
    </location>
</feature>
<evidence type="ECO:0000313" key="4">
    <source>
        <dbReference type="Proteomes" id="UP001556367"/>
    </source>
</evidence>
<evidence type="ECO:0000256" key="1">
    <source>
        <dbReference type="SAM" id="Phobius"/>
    </source>
</evidence>
<dbReference type="Proteomes" id="UP001556367">
    <property type="component" value="Unassembled WGS sequence"/>
</dbReference>
<gene>
    <name evidence="3" type="ORF">HGRIS_006764</name>
</gene>
<reference evidence="4" key="1">
    <citation type="submission" date="2024-06" db="EMBL/GenBank/DDBJ databases">
        <title>Multi-omics analyses provide insights into the biosynthesis of the anticancer antibiotic pleurotin in Hohenbuehelia grisea.</title>
        <authorList>
            <person name="Weaver J.A."/>
            <person name="Alberti F."/>
        </authorList>
    </citation>
    <scope>NUCLEOTIDE SEQUENCE [LARGE SCALE GENOMIC DNA]</scope>
    <source>
        <strain evidence="4">T-177</strain>
    </source>
</reference>
<evidence type="ECO:0000313" key="3">
    <source>
        <dbReference type="EMBL" id="KAL0952501.1"/>
    </source>
</evidence>
<accession>A0ABR3J9Y5</accession>
<protein>
    <recommendedName>
        <fullName evidence="2">DUF6534 domain-containing protein</fullName>
    </recommendedName>
</protein>
<proteinExistence type="predicted"/>
<dbReference type="InterPro" id="IPR045339">
    <property type="entry name" value="DUF6534"/>
</dbReference>
<keyword evidence="1" id="KW-1133">Transmembrane helix</keyword>
<dbReference type="PANTHER" id="PTHR40465">
    <property type="entry name" value="CHROMOSOME 1, WHOLE GENOME SHOTGUN SEQUENCE"/>
    <property type="match status" value="1"/>
</dbReference>
<dbReference type="EMBL" id="JASNQZ010000010">
    <property type="protein sequence ID" value="KAL0952501.1"/>
    <property type="molecule type" value="Genomic_DNA"/>
</dbReference>